<dbReference type="InterPro" id="IPR027934">
    <property type="entry name" value="CES_Znf_RING"/>
</dbReference>
<dbReference type="EMBL" id="QEFC01003113">
    <property type="protein sequence ID" value="KAE9449862.1"/>
    <property type="molecule type" value="Genomic_DNA"/>
</dbReference>
<dbReference type="CDD" id="cd16617">
    <property type="entry name" value="mRING-HC-C4C4_CesA"/>
    <property type="match status" value="1"/>
</dbReference>
<dbReference type="InterPro" id="IPR013083">
    <property type="entry name" value="Znf_RING/FYVE/PHD"/>
</dbReference>
<dbReference type="AlphaFoldDB" id="A0A6A4KX87"/>
<name>A0A6A4KX87_9ERIC</name>
<accession>A0A6A4KX87</accession>
<reference evidence="2 3" key="1">
    <citation type="journal article" date="2019" name="Genome Biol. Evol.">
        <title>The Rhododendron genome and chromosomal organization provide insight into shared whole-genome duplications across the heath family (Ericaceae).</title>
        <authorList>
            <person name="Soza V.L."/>
            <person name="Lindsley D."/>
            <person name="Waalkes A."/>
            <person name="Ramage E."/>
            <person name="Patwardhan R.P."/>
            <person name="Burton J.N."/>
            <person name="Adey A."/>
            <person name="Kumar A."/>
            <person name="Qiu R."/>
            <person name="Shendure J."/>
            <person name="Hall B."/>
        </authorList>
    </citation>
    <scope>NUCLEOTIDE SEQUENCE [LARGE SCALE GENOMIC DNA]</scope>
    <source>
        <strain evidence="2">RSF 1966-606</strain>
    </source>
</reference>
<feature type="non-terminal residue" evidence="2">
    <location>
        <position position="1"/>
    </location>
</feature>
<dbReference type="Gene3D" id="3.30.40.10">
    <property type="entry name" value="Zinc/RING finger domain, C3HC4 (zinc finger)"/>
    <property type="match status" value="1"/>
</dbReference>
<organism evidence="2 3">
    <name type="scientific">Rhododendron williamsianum</name>
    <dbReference type="NCBI Taxonomy" id="262921"/>
    <lineage>
        <taxon>Eukaryota</taxon>
        <taxon>Viridiplantae</taxon>
        <taxon>Streptophyta</taxon>
        <taxon>Embryophyta</taxon>
        <taxon>Tracheophyta</taxon>
        <taxon>Spermatophyta</taxon>
        <taxon>Magnoliopsida</taxon>
        <taxon>eudicotyledons</taxon>
        <taxon>Gunneridae</taxon>
        <taxon>Pentapetalae</taxon>
        <taxon>asterids</taxon>
        <taxon>Ericales</taxon>
        <taxon>Ericaceae</taxon>
        <taxon>Ericoideae</taxon>
        <taxon>Rhodoreae</taxon>
        <taxon>Rhododendron</taxon>
    </lineage>
</organism>
<protein>
    <recommendedName>
        <fullName evidence="1">Cellulose synthase RING-type zinc finger domain-containing protein</fullName>
    </recommendedName>
</protein>
<evidence type="ECO:0000259" key="1">
    <source>
        <dbReference type="Pfam" id="PF14569"/>
    </source>
</evidence>
<dbReference type="Proteomes" id="UP000428333">
    <property type="component" value="Linkage Group LG11"/>
</dbReference>
<feature type="domain" description="Cellulose synthase RING-type zinc finger" evidence="1">
    <location>
        <begin position="13"/>
        <end position="65"/>
    </location>
</feature>
<dbReference type="OrthoDB" id="618098at2759"/>
<keyword evidence="3" id="KW-1185">Reference proteome</keyword>
<evidence type="ECO:0000313" key="2">
    <source>
        <dbReference type="EMBL" id="KAE9449862.1"/>
    </source>
</evidence>
<proteinExistence type="predicted"/>
<evidence type="ECO:0000313" key="3">
    <source>
        <dbReference type="Proteomes" id="UP000428333"/>
    </source>
</evidence>
<comment type="caution">
    <text evidence="2">The sequence shown here is derived from an EMBL/GenBank/DDBJ whole genome shotgun (WGS) entry which is preliminary data.</text>
</comment>
<gene>
    <name evidence="2" type="ORF">C3L33_18238</name>
</gene>
<sequence length="333" mass="38111">MAPLFSAPSQVTSVKELIGLICQICGDEIEVTADGKPFVACNECSFPVCRAYYEYERREENQARPGVPELMVMKKRRNLMVSIMSLNTGTMTINTSQRKHSLLTLVLAMGTNEMLLRSLPLVTYIPSLKSRIPDVPLLTYDQDSKRIPPRPMDPKKDLAVYGCTTVAWKDRMEEWKKRQNERRQVVNMKDMVEMILMVLIYPSRLDSERTRYIPLSPILEGYIILKEILDYCDDNLDFFGDILIASLGTDTMSHQDAANWRNRSFPHFDMLKIEEATNKFSQALGVDLDIAQKRDQINDGLRKLSKISVLQRHKALLAIAHDQAMNRLLVSLP</sequence>
<dbReference type="Pfam" id="PF14569">
    <property type="entry name" value="zf-UDP"/>
    <property type="match status" value="1"/>
</dbReference>
<dbReference type="SUPFAM" id="SSF57850">
    <property type="entry name" value="RING/U-box"/>
    <property type="match status" value="1"/>
</dbReference>